<reference evidence="3 4" key="1">
    <citation type="submission" date="2019-07" db="EMBL/GenBank/DDBJ databases">
        <title>Whole genome shotgun sequence of Skermanella aerolata NBRC 106429.</title>
        <authorList>
            <person name="Hosoyama A."/>
            <person name="Uohara A."/>
            <person name="Ohji S."/>
            <person name="Ichikawa N."/>
        </authorList>
    </citation>
    <scope>NUCLEOTIDE SEQUENCE [LARGE SCALE GENOMIC DNA]</scope>
    <source>
        <strain evidence="3 4">NBRC 106429</strain>
    </source>
</reference>
<feature type="region of interest" description="Disordered" evidence="1">
    <location>
        <begin position="237"/>
        <end position="316"/>
    </location>
</feature>
<feature type="compositionally biased region" description="Basic and acidic residues" evidence="1">
    <location>
        <begin position="254"/>
        <end position="263"/>
    </location>
</feature>
<protein>
    <submittedName>
        <fullName evidence="3">Uncharacterized protein</fullName>
    </submittedName>
</protein>
<dbReference type="Proteomes" id="UP000321523">
    <property type="component" value="Unassembled WGS sequence"/>
</dbReference>
<proteinExistence type="predicted"/>
<dbReference type="RefSeq" id="WP_044427109.1">
    <property type="nucleotide sequence ID" value="NZ_BJYZ01000006.1"/>
</dbReference>
<dbReference type="OrthoDB" id="5525824at2"/>
<keyword evidence="4" id="KW-1185">Reference proteome</keyword>
<keyword evidence="2" id="KW-1133">Transmembrane helix</keyword>
<evidence type="ECO:0000256" key="1">
    <source>
        <dbReference type="SAM" id="MobiDB-lite"/>
    </source>
</evidence>
<name>A0A512DLS8_9PROT</name>
<dbReference type="EMBL" id="BJYZ01000006">
    <property type="protein sequence ID" value="GEO37423.1"/>
    <property type="molecule type" value="Genomic_DNA"/>
</dbReference>
<keyword evidence="2" id="KW-0472">Membrane</keyword>
<accession>A0A512DLS8</accession>
<evidence type="ECO:0000256" key="2">
    <source>
        <dbReference type="SAM" id="Phobius"/>
    </source>
</evidence>
<feature type="compositionally biased region" description="Polar residues" evidence="1">
    <location>
        <begin position="277"/>
        <end position="286"/>
    </location>
</feature>
<evidence type="ECO:0000313" key="4">
    <source>
        <dbReference type="Proteomes" id="UP000321523"/>
    </source>
</evidence>
<keyword evidence="2" id="KW-0812">Transmembrane</keyword>
<gene>
    <name evidence="3" type="ORF">SAE02_15710</name>
</gene>
<evidence type="ECO:0000313" key="3">
    <source>
        <dbReference type="EMBL" id="GEO37423.1"/>
    </source>
</evidence>
<organism evidence="3 4">
    <name type="scientific">Skermanella aerolata</name>
    <dbReference type="NCBI Taxonomy" id="393310"/>
    <lineage>
        <taxon>Bacteria</taxon>
        <taxon>Pseudomonadati</taxon>
        <taxon>Pseudomonadota</taxon>
        <taxon>Alphaproteobacteria</taxon>
        <taxon>Rhodospirillales</taxon>
        <taxon>Azospirillaceae</taxon>
        <taxon>Skermanella</taxon>
    </lineage>
</organism>
<comment type="caution">
    <text evidence="3">The sequence shown here is derived from an EMBL/GenBank/DDBJ whole genome shotgun (WGS) entry which is preliminary data.</text>
</comment>
<feature type="transmembrane region" description="Helical" evidence="2">
    <location>
        <begin position="14"/>
        <end position="38"/>
    </location>
</feature>
<sequence length="316" mass="33582">MSHPADSFSKDEGYYASMADLMAGMLFIFIIIAMVFALDVRKDRVDAVAEAEAKAEARIKAKLDVTATPLERPAKADVEIMVRARLIEEIRDFLASRGIQAEGIPREGLLRLPAGRYFAPAGAMPLAPGQTMVSHLGEALGRWLPCMSNGAPQPDSAVCQPFAEARLRTVRIEVHAEPGQQTAAEVDSLTGARAVHLLSGLLGVSPRLLDLRNDAAERLVDIRGMGAQWPLEPAPVEAKPAEPAKPAPGKGTSGKKDTGKKDIGSGAPATAEPAQPPGQTQNQARSQRIDLRFDVAVPGTEQPGQPGGLILRPTSK</sequence>
<dbReference type="AlphaFoldDB" id="A0A512DLS8"/>